<accession>A0A8X6IL75</accession>
<protein>
    <submittedName>
        <fullName evidence="1">Uncharacterized protein</fullName>
    </submittedName>
</protein>
<evidence type="ECO:0000313" key="1">
    <source>
        <dbReference type="EMBL" id="GFS49515.1"/>
    </source>
</evidence>
<gene>
    <name evidence="1" type="ORF">NPIL_411731</name>
</gene>
<keyword evidence="2" id="KW-1185">Reference proteome</keyword>
<dbReference type="EMBL" id="BMAW01045360">
    <property type="protein sequence ID" value="GFS49515.1"/>
    <property type="molecule type" value="Genomic_DNA"/>
</dbReference>
<sequence length="90" mass="10694">MASFGHRLASLLRRQRVLFSNRDSLQSTRFVSHSQRPWNTSLWSWTNMCSSFCRTSRPPMGHNEPLNGHVKYVTERKSTLKYFAYTRELR</sequence>
<reference evidence="1" key="1">
    <citation type="submission" date="2020-08" db="EMBL/GenBank/DDBJ databases">
        <title>Multicomponent nature underlies the extraordinary mechanical properties of spider dragline silk.</title>
        <authorList>
            <person name="Kono N."/>
            <person name="Nakamura H."/>
            <person name="Mori M."/>
            <person name="Yoshida Y."/>
            <person name="Ohtoshi R."/>
            <person name="Malay A.D."/>
            <person name="Moran D.A.P."/>
            <person name="Tomita M."/>
            <person name="Numata K."/>
            <person name="Arakawa K."/>
        </authorList>
    </citation>
    <scope>NUCLEOTIDE SEQUENCE</scope>
</reference>
<evidence type="ECO:0000313" key="2">
    <source>
        <dbReference type="Proteomes" id="UP000887013"/>
    </source>
</evidence>
<dbReference type="AlphaFoldDB" id="A0A8X6IL75"/>
<comment type="caution">
    <text evidence="1">The sequence shown here is derived from an EMBL/GenBank/DDBJ whole genome shotgun (WGS) entry which is preliminary data.</text>
</comment>
<organism evidence="1 2">
    <name type="scientific">Nephila pilipes</name>
    <name type="common">Giant wood spider</name>
    <name type="synonym">Nephila maculata</name>
    <dbReference type="NCBI Taxonomy" id="299642"/>
    <lineage>
        <taxon>Eukaryota</taxon>
        <taxon>Metazoa</taxon>
        <taxon>Ecdysozoa</taxon>
        <taxon>Arthropoda</taxon>
        <taxon>Chelicerata</taxon>
        <taxon>Arachnida</taxon>
        <taxon>Araneae</taxon>
        <taxon>Araneomorphae</taxon>
        <taxon>Entelegynae</taxon>
        <taxon>Araneoidea</taxon>
        <taxon>Nephilidae</taxon>
        <taxon>Nephila</taxon>
    </lineage>
</organism>
<proteinExistence type="predicted"/>
<name>A0A8X6IL75_NEPPI</name>
<dbReference type="Proteomes" id="UP000887013">
    <property type="component" value="Unassembled WGS sequence"/>
</dbReference>